<dbReference type="Proteomes" id="UP001589607">
    <property type="component" value="Unassembled WGS sequence"/>
</dbReference>
<protein>
    <submittedName>
        <fullName evidence="1">Uncharacterized protein</fullName>
    </submittedName>
</protein>
<comment type="caution">
    <text evidence="1">The sequence shown here is derived from an EMBL/GenBank/DDBJ whole genome shotgun (WGS) entry which is preliminary data.</text>
</comment>
<dbReference type="EMBL" id="JBHMEY010000012">
    <property type="protein sequence ID" value="MFB9096002.1"/>
    <property type="molecule type" value="Genomic_DNA"/>
</dbReference>
<sequence>MTEQQFLTQLEALLLDTQTYADSIPIAYKNYALPIITTDNEQVYKFIVDQNWQDLKSFSEAKLLNLESKMLDMATHQYQINSLTERLFNLKDAFKKHYREPQTKDDWVAKKNALITSLNNNNTPQDKIDEFIKKVGGTGGLNAYKYQLKQYDILAKYLNYAFERHLAHSMYHYSAIVFSDYNINIQVNQNITFNTSTKIRSLSNSIKRRNSTLLNNIKDNNQIRLKSNSNNLNHWTGNTINQFGLPILIHCFQERILQNSSFLSDGKKALKASSLIQNLLFNKASSKWINWTSGFHKELNLSENLFDKKENLINEDITLTENLISIKKILKNPNQYNNQEIVIRGVVTNLEVKHIGPTKVISTADISDSKGRILKVCLPHIKLDSGGLVNNSFVYISGRFLVNNPEANNAQALSIDRLSIGELSKTNWIAWARYELRNIFEPIPHNLNLKFTLESGNNGALNPIKYNVTFSKNNLLNFKNI</sequence>
<accession>A0ABV5GL46</accession>
<name>A0ABV5GL46_9FLAO</name>
<dbReference type="RefSeq" id="WP_236457381.1">
    <property type="nucleotide sequence ID" value="NZ_CBCSGE010000006.1"/>
</dbReference>
<keyword evidence="2" id="KW-1185">Reference proteome</keyword>
<gene>
    <name evidence="1" type="ORF">ACFFVF_05700</name>
</gene>
<reference evidence="1 2" key="1">
    <citation type="submission" date="2024-09" db="EMBL/GenBank/DDBJ databases">
        <authorList>
            <person name="Sun Q."/>
            <person name="Mori K."/>
        </authorList>
    </citation>
    <scope>NUCLEOTIDE SEQUENCE [LARGE SCALE GENOMIC DNA]</scope>
    <source>
        <strain evidence="1 2">CECT 7955</strain>
    </source>
</reference>
<evidence type="ECO:0000313" key="2">
    <source>
        <dbReference type="Proteomes" id="UP001589607"/>
    </source>
</evidence>
<evidence type="ECO:0000313" key="1">
    <source>
        <dbReference type="EMBL" id="MFB9096002.1"/>
    </source>
</evidence>
<proteinExistence type="predicted"/>
<organism evidence="1 2">
    <name type="scientific">Flavobacterium jumunjinense</name>
    <dbReference type="NCBI Taxonomy" id="998845"/>
    <lineage>
        <taxon>Bacteria</taxon>
        <taxon>Pseudomonadati</taxon>
        <taxon>Bacteroidota</taxon>
        <taxon>Flavobacteriia</taxon>
        <taxon>Flavobacteriales</taxon>
        <taxon>Flavobacteriaceae</taxon>
        <taxon>Flavobacterium</taxon>
    </lineage>
</organism>